<dbReference type="Ensembl" id="ENSELUT00000095338.1">
    <property type="protein sequence ID" value="ENSELUP00000094825.1"/>
    <property type="gene ID" value="ENSELUG00000038150.1"/>
</dbReference>
<sequence length="144" mass="16765">ATNLTIFNTMVGGCRFDHVRGWHHNQDKYNIMFLTYEEIIKVRSVVVCLAEFLGKNLSGAATDSIVELVTFNNMEKDDKANYEFLPEDINSLTVAQSEHFDRFYQERMKDLPLNFISDITELQGLYRHIHTHTHTLAHKQRHAP</sequence>
<accession>A0AAY5L2P5</accession>
<dbReference type="InterPro" id="IPR027417">
    <property type="entry name" value="P-loop_NTPase"/>
</dbReference>
<organism evidence="5 6">
    <name type="scientific">Esox lucius</name>
    <name type="common">Northern pike</name>
    <dbReference type="NCBI Taxonomy" id="8010"/>
    <lineage>
        <taxon>Eukaryota</taxon>
        <taxon>Metazoa</taxon>
        <taxon>Chordata</taxon>
        <taxon>Craniata</taxon>
        <taxon>Vertebrata</taxon>
        <taxon>Euteleostomi</taxon>
        <taxon>Actinopterygii</taxon>
        <taxon>Neopterygii</taxon>
        <taxon>Teleostei</taxon>
        <taxon>Protacanthopterygii</taxon>
        <taxon>Esociformes</taxon>
        <taxon>Esocidae</taxon>
        <taxon>Esox</taxon>
    </lineage>
</organism>
<evidence type="ECO:0000313" key="5">
    <source>
        <dbReference type="Ensembl" id="ENSELUP00000094825.1"/>
    </source>
</evidence>
<evidence type="ECO:0000313" key="6">
    <source>
        <dbReference type="Proteomes" id="UP000265140"/>
    </source>
</evidence>
<dbReference type="Gene3D" id="3.40.50.300">
    <property type="entry name" value="P-loop containing nucleotide triphosphate hydrolases"/>
    <property type="match status" value="1"/>
</dbReference>
<feature type="domain" description="Sulfotransferase" evidence="4">
    <location>
        <begin position="9"/>
        <end position="111"/>
    </location>
</feature>
<reference evidence="5" key="3">
    <citation type="submission" date="2025-09" db="UniProtKB">
        <authorList>
            <consortium name="Ensembl"/>
        </authorList>
    </citation>
    <scope>IDENTIFICATION</scope>
</reference>
<dbReference type="SUPFAM" id="SSF52540">
    <property type="entry name" value="P-loop containing nucleoside triphosphate hydrolases"/>
    <property type="match status" value="1"/>
</dbReference>
<dbReference type="EC" id="2.8.2.-" evidence="3"/>
<keyword evidence="6" id="KW-1185">Reference proteome</keyword>
<dbReference type="GeneTree" id="ENSGT00940000156772"/>
<name>A0AAY5L2P5_ESOLU</name>
<dbReference type="Pfam" id="PF00685">
    <property type="entry name" value="Sulfotransfer_1"/>
    <property type="match status" value="1"/>
</dbReference>
<dbReference type="AlphaFoldDB" id="A0AAY5L2P5"/>
<comment type="similarity">
    <text evidence="1 3">Belongs to the sulfotransferase 1 family.</text>
</comment>
<reference evidence="5" key="2">
    <citation type="submission" date="2025-08" db="UniProtKB">
        <authorList>
            <consortium name="Ensembl"/>
        </authorList>
    </citation>
    <scope>IDENTIFICATION</scope>
</reference>
<reference evidence="5 6" key="1">
    <citation type="submission" date="2020-02" db="EMBL/GenBank/DDBJ databases">
        <title>Esox lucius (northern pike) genome, fEsoLuc1, primary haplotype.</title>
        <authorList>
            <person name="Myers G."/>
            <person name="Karagic N."/>
            <person name="Meyer A."/>
            <person name="Pippel M."/>
            <person name="Reichard M."/>
            <person name="Winkler S."/>
            <person name="Tracey A."/>
            <person name="Sims Y."/>
            <person name="Howe K."/>
            <person name="Rhie A."/>
            <person name="Formenti G."/>
            <person name="Durbin R."/>
            <person name="Fedrigo O."/>
            <person name="Jarvis E.D."/>
        </authorList>
    </citation>
    <scope>NUCLEOTIDE SEQUENCE [LARGE SCALE GENOMIC DNA]</scope>
</reference>
<keyword evidence="2 3" id="KW-0808">Transferase</keyword>
<protein>
    <recommendedName>
        <fullName evidence="3">Sulfotransferase</fullName>
        <ecNumber evidence="3">2.8.2.-</ecNumber>
    </recommendedName>
</protein>
<dbReference type="GO" id="GO:0008146">
    <property type="term" value="F:sulfotransferase activity"/>
    <property type="evidence" value="ECO:0007669"/>
    <property type="project" value="InterPro"/>
</dbReference>
<dbReference type="PANTHER" id="PTHR11783">
    <property type="entry name" value="SULFOTRANSFERASE SULT"/>
    <property type="match status" value="1"/>
</dbReference>
<evidence type="ECO:0000259" key="4">
    <source>
        <dbReference type="Pfam" id="PF00685"/>
    </source>
</evidence>
<dbReference type="Proteomes" id="UP000265140">
    <property type="component" value="Chromosome 11"/>
</dbReference>
<dbReference type="InterPro" id="IPR000863">
    <property type="entry name" value="Sulfotransferase_dom"/>
</dbReference>
<evidence type="ECO:0000256" key="1">
    <source>
        <dbReference type="ARBA" id="ARBA00005771"/>
    </source>
</evidence>
<evidence type="ECO:0000256" key="3">
    <source>
        <dbReference type="RuleBase" id="RU361155"/>
    </source>
</evidence>
<proteinExistence type="inferred from homology"/>
<evidence type="ECO:0000256" key="2">
    <source>
        <dbReference type="ARBA" id="ARBA00022679"/>
    </source>
</evidence>